<dbReference type="HAMAP" id="MF_00383">
    <property type="entry name" value="TF2B_arch"/>
    <property type="match status" value="1"/>
</dbReference>
<dbReference type="Pfam" id="PF08271">
    <property type="entry name" value="Zn_Ribbon_TF"/>
    <property type="match status" value="1"/>
</dbReference>
<evidence type="ECO:0000256" key="4">
    <source>
        <dbReference type="ARBA" id="ARBA00023015"/>
    </source>
</evidence>
<keyword evidence="5 6" id="KW-0804">Transcription</keyword>
<protein>
    <recommendedName>
        <fullName evidence="2 6">Transcription initiation factor IIB</fullName>
        <shortName evidence="6">TFIIB</shortName>
    </recommendedName>
</protein>
<evidence type="ECO:0000259" key="8">
    <source>
        <dbReference type="PROSITE" id="PS51134"/>
    </source>
</evidence>
<keyword evidence="6" id="KW-0479">Metal-binding</keyword>
<keyword evidence="10" id="KW-1185">Reference proteome</keyword>
<dbReference type="InterPro" id="IPR023486">
    <property type="entry name" value="TFIIB_CS"/>
</dbReference>
<keyword evidence="4 6" id="KW-0805">Transcription regulation</keyword>
<comment type="similarity">
    <text evidence="1 6">Belongs to the TFIIB family.</text>
</comment>
<evidence type="ECO:0000256" key="5">
    <source>
        <dbReference type="ARBA" id="ARBA00023163"/>
    </source>
</evidence>
<comment type="function">
    <text evidence="6">Stabilizes TBP binding to an archaeal box-A promoter. Also responsible for recruiting RNA polymerase II to the pre-initiation complex (DNA-TBP-TFIIB).</text>
</comment>
<dbReference type="Gene3D" id="1.10.472.10">
    <property type="entry name" value="Cyclin-like"/>
    <property type="match status" value="1"/>
</dbReference>
<reference evidence="9" key="1">
    <citation type="submission" date="2022-09" db="EMBL/GenBank/DDBJ databases">
        <title>Actin cytoskeleton and complex cell architecture in an #Asgard archaeon.</title>
        <authorList>
            <person name="Ponce Toledo R.I."/>
            <person name="Schleper C."/>
            <person name="Rodrigues Oliveira T."/>
            <person name="Wollweber F."/>
            <person name="Xu J."/>
            <person name="Rittmann S."/>
            <person name="Klingl A."/>
            <person name="Pilhofer M."/>
        </authorList>
    </citation>
    <scope>NUCLEOTIDE SEQUENCE</scope>
    <source>
        <strain evidence="9">B-35</strain>
    </source>
</reference>
<proteinExistence type="inferred from homology"/>
<feature type="binding site" evidence="6">
    <location>
        <position position="19"/>
    </location>
    <ligand>
        <name>Zn(2+)</name>
        <dbReference type="ChEBI" id="CHEBI:29105"/>
    </ligand>
</feature>
<evidence type="ECO:0000256" key="7">
    <source>
        <dbReference type="PROSITE-ProRule" id="PRU00469"/>
    </source>
</evidence>
<feature type="binding site" evidence="6">
    <location>
        <position position="35"/>
    </location>
    <ligand>
        <name>Zn(2+)</name>
        <dbReference type="ChEBI" id="CHEBI:29105"/>
    </ligand>
</feature>
<keyword evidence="7" id="KW-0863">Zinc-finger</keyword>
<dbReference type="Pfam" id="PF00382">
    <property type="entry name" value="TFIIB"/>
    <property type="match status" value="2"/>
</dbReference>
<dbReference type="InterPro" id="IPR036915">
    <property type="entry name" value="Cyclin-like_sf"/>
</dbReference>
<dbReference type="InterPro" id="IPR013763">
    <property type="entry name" value="Cyclin-like_dom"/>
</dbReference>
<dbReference type="CDD" id="cd20549">
    <property type="entry name" value="CYCLIN_TFIIB_archaea_like_rpt1"/>
    <property type="match status" value="1"/>
</dbReference>
<evidence type="ECO:0000256" key="1">
    <source>
        <dbReference type="ARBA" id="ARBA00010857"/>
    </source>
</evidence>
<dbReference type="InterPro" id="IPR000812">
    <property type="entry name" value="TFIIB"/>
</dbReference>
<dbReference type="EMBL" id="CP104013">
    <property type="protein sequence ID" value="UYP45128.1"/>
    <property type="molecule type" value="Genomic_DNA"/>
</dbReference>
<feature type="binding site" evidence="6">
    <location>
        <position position="16"/>
    </location>
    <ligand>
        <name>Zn(2+)</name>
        <dbReference type="ChEBI" id="CHEBI:29105"/>
    </ligand>
</feature>
<dbReference type="Proteomes" id="UP001208689">
    <property type="component" value="Chromosome"/>
</dbReference>
<dbReference type="CDD" id="cd20550">
    <property type="entry name" value="CYCLIN_TFIIB_archaea_like_rpt2"/>
    <property type="match status" value="1"/>
</dbReference>
<feature type="domain" description="TFIIB-type" evidence="8">
    <location>
        <begin position="12"/>
        <end position="43"/>
    </location>
</feature>
<dbReference type="InterPro" id="IPR013137">
    <property type="entry name" value="Znf_TFIIB"/>
</dbReference>
<dbReference type="NCBIfam" id="NF001658">
    <property type="entry name" value="PRK00423.1"/>
    <property type="match status" value="1"/>
</dbReference>
<dbReference type="SUPFAM" id="SSF57783">
    <property type="entry name" value="Zinc beta-ribbon"/>
    <property type="match status" value="1"/>
</dbReference>
<dbReference type="PANTHER" id="PTHR11618:SF13">
    <property type="entry name" value="TRANSCRIPTION INITIATION FACTOR IIB"/>
    <property type="match status" value="1"/>
</dbReference>
<name>A0ABY6HNN8_9ARCH</name>
<evidence type="ECO:0000313" key="9">
    <source>
        <dbReference type="EMBL" id="UYP45128.1"/>
    </source>
</evidence>
<evidence type="ECO:0000256" key="6">
    <source>
        <dbReference type="HAMAP-Rule" id="MF_00383"/>
    </source>
</evidence>
<dbReference type="Gene3D" id="1.10.472.170">
    <property type="match status" value="1"/>
</dbReference>
<dbReference type="InterPro" id="IPR023484">
    <property type="entry name" value="TFIIB_arc"/>
</dbReference>
<dbReference type="SMART" id="SM00385">
    <property type="entry name" value="CYCLIN"/>
    <property type="match status" value="2"/>
</dbReference>
<dbReference type="PANTHER" id="PTHR11618">
    <property type="entry name" value="TRANSCRIPTION INITIATION FACTOR IIB-RELATED"/>
    <property type="match status" value="1"/>
</dbReference>
<dbReference type="PROSITE" id="PS51134">
    <property type="entry name" value="ZF_TFIIB"/>
    <property type="match status" value="1"/>
</dbReference>
<dbReference type="PROSITE" id="PS00782">
    <property type="entry name" value="TFIIB"/>
    <property type="match status" value="2"/>
</dbReference>
<evidence type="ECO:0000313" key="10">
    <source>
        <dbReference type="Proteomes" id="UP001208689"/>
    </source>
</evidence>
<keyword evidence="6" id="KW-0862">Zinc</keyword>
<feature type="repeat" description="2" evidence="6">
    <location>
        <begin position="223"/>
        <end position="304"/>
    </location>
</feature>
<feature type="repeat" description="1" evidence="6">
    <location>
        <begin position="129"/>
        <end position="212"/>
    </location>
</feature>
<sequence>MANSMQLNEKDSESLCPNCRGIDTIYDSHRGEIICSQCGMVLRDRIINPGAEWRAFDSDQREKRTRVGAPMTFTIHDQGLSTIIDWKNKDFSGREIPSRLRSQIYRLRRWQSRIRVSDATERNLTFALSELDRMASVLGLPKNLRESAAKIYRSAVKNHLIRGRSIEGVAAASLYAACRMCKIPRTLQEISECARVDKKEIGRSYRFVASKLNLSSNPTKATDYVNRFTSELKLSSDVARKANEIICLAERKGLTSGRGPTGVAAAAIYVASIYFRERRTQRDIARVSQVTEVTVRNRFKELITRLNLDLPVKRK</sequence>
<feature type="binding site" evidence="6">
    <location>
        <position position="38"/>
    </location>
    <ligand>
        <name>Zn(2+)</name>
        <dbReference type="ChEBI" id="CHEBI:29105"/>
    </ligand>
</feature>
<keyword evidence="3 6" id="KW-0677">Repeat</keyword>
<dbReference type="InterPro" id="IPR013150">
    <property type="entry name" value="TFIIB_cyclin"/>
</dbReference>
<organism evidence="9 10">
    <name type="scientific">Candidatus Lokiarchaeum ossiferum</name>
    <dbReference type="NCBI Taxonomy" id="2951803"/>
    <lineage>
        <taxon>Archaea</taxon>
        <taxon>Promethearchaeati</taxon>
        <taxon>Promethearchaeota</taxon>
        <taxon>Promethearchaeia</taxon>
        <taxon>Promethearchaeales</taxon>
        <taxon>Promethearchaeaceae</taxon>
        <taxon>Candidatus Lokiarchaeum</taxon>
    </lineage>
</organism>
<gene>
    <name evidence="6" type="primary">tfb</name>
    <name evidence="9" type="ORF">NEF87_001413</name>
</gene>
<dbReference type="SUPFAM" id="SSF47954">
    <property type="entry name" value="Cyclin-like"/>
    <property type="match status" value="2"/>
</dbReference>
<evidence type="ECO:0000256" key="3">
    <source>
        <dbReference type="ARBA" id="ARBA00022737"/>
    </source>
</evidence>
<dbReference type="PRINTS" id="PR00685">
    <property type="entry name" value="TIFACTORIIB"/>
</dbReference>
<evidence type="ECO:0000256" key="2">
    <source>
        <dbReference type="ARBA" id="ARBA00013932"/>
    </source>
</evidence>
<accession>A0ABY6HNN8</accession>